<sequence>PLPPAAVRLLSPGHPDSLSVAWGAPAGGRDGYTLSLYRAPLGTVAATASLGRDTHNFTFTGLAPGSKYLLEVASVAGSFRAPAGNVSNWTSPSVPQNLSAVAEGNSTVLISWASVPGQQDDCQLWLRDPRNSSQPWRHSLGRGQVQHLLQGLVPGRNYSVSLSCVAGPYWSSTKPLAVPMEPNPVKDVQCLPESRSLYLNWTSSPGDVEAYEVVTERLSEGPPTSRLTMSIPSSEASLEGLEPNSSYQILVSTVGMNTLRSQAVTLLCSTAVEPLPPPLRADVFPVEASSTVIISPELFSEENGQIQYYGVIATTNESLLRPTQEIMSSTWYDHYYGTEDSYLAVLIPNPFHQSSSPDSWRVPVGTEECGQSRATCNGKLKANEQYRFSIAAFTKYDPVAPAVTFTMFSAAGSSADTAPLSMPIIAGIIVGFLLTFAAVFALVYWKQLKAKRTKKSSPPQEMVTYSLRNVHRPVPLQNFKQYYEMKTASANHAFFQEFEELKEVGKEQSKVEAELPANVSKNRYPHVLPYDHSRVKLSQLGEDPHSDYINANFMPGYTSQQEFIATQGPLKKTIEDFWRLVWEQNVCNIIMLTVCMENGRVLCDHYWPSESAPVSYGQVRVHLLMQSSSEEWTVREFKLWHEGLQAERFVSHLHYTAWPDHGIPESTTSIMTFRELVQEHIQSTKDAGPTLVHCSAGVGRTGTFIALDRLLQQMKQEKLVDIFGVVYALRMNRYLMIQTLSQYIFLHSCILEKILEEPLLDLSGTERSCPIPVKSFAQHYAQKAAKSHMGFLREYEVVKEEASSASPSSGSQQTRPSSSILPYDRCRVKFSLLEQGPLSGLLQVWRVPGCSSSRDYLAVHGPDKLTMEDFWTLVWEQDVHTILTLLPWQEKGEVPGELCWPLEGDCLCTKTLSIQCDTEKLVSGWRCTQLRLKHEKKAKERQVQRFLYTLWSSKKQPDVQSLVELLGAVRRGSAHRRRGGPVLLHCSGDMSQMGTLISLDCLLHQMKAERTVDIYGVTLQLARSCCLMTPTL</sequence>
<dbReference type="PROSITE" id="PS50055">
    <property type="entry name" value="TYR_PHOSPHATASE_PTP"/>
    <property type="match status" value="2"/>
</dbReference>
<comment type="caution">
    <text evidence="17">The sequence shown here is derived from an EMBL/GenBank/DDBJ whole genome shotgun (WGS) entry which is preliminary data.</text>
</comment>
<dbReference type="PRINTS" id="PR00700">
    <property type="entry name" value="PRTYPHPHTASE"/>
</dbReference>
<evidence type="ECO:0000259" key="14">
    <source>
        <dbReference type="PROSITE" id="PS50055"/>
    </source>
</evidence>
<keyword evidence="9 13" id="KW-0472">Membrane</keyword>
<dbReference type="Pfam" id="PF00102">
    <property type="entry name" value="Y_phosphatase"/>
    <property type="match status" value="2"/>
</dbReference>
<dbReference type="FunFam" id="3.90.190.10:FF:000009">
    <property type="entry name" value="Receptor-type tyrosine-protein phosphatase beta"/>
    <property type="match status" value="1"/>
</dbReference>
<dbReference type="InterPro" id="IPR050713">
    <property type="entry name" value="RTP_Phos/Ushers"/>
</dbReference>
<dbReference type="InterPro" id="IPR016130">
    <property type="entry name" value="Tyr_Pase_AS"/>
</dbReference>
<organism evidence="17 18">
    <name type="scientific">Prunella himalayana</name>
    <dbReference type="NCBI Taxonomy" id="670356"/>
    <lineage>
        <taxon>Eukaryota</taxon>
        <taxon>Metazoa</taxon>
        <taxon>Chordata</taxon>
        <taxon>Craniata</taxon>
        <taxon>Vertebrata</taxon>
        <taxon>Euteleostomi</taxon>
        <taxon>Archelosauria</taxon>
        <taxon>Archosauria</taxon>
        <taxon>Dinosauria</taxon>
        <taxon>Saurischia</taxon>
        <taxon>Theropoda</taxon>
        <taxon>Coelurosauria</taxon>
        <taxon>Aves</taxon>
        <taxon>Neognathae</taxon>
        <taxon>Neoaves</taxon>
        <taxon>Telluraves</taxon>
        <taxon>Australaves</taxon>
        <taxon>Passeriformes</taxon>
        <taxon>Passeroidea</taxon>
        <taxon>Prunellidae</taxon>
        <taxon>Prunella</taxon>
    </lineage>
</organism>
<dbReference type="PROSITE" id="PS50853">
    <property type="entry name" value="FN3"/>
    <property type="match status" value="2"/>
</dbReference>
<dbReference type="Pfam" id="PF18861">
    <property type="entry name" value="PTP_tm"/>
    <property type="match status" value="1"/>
</dbReference>
<evidence type="ECO:0000256" key="11">
    <source>
        <dbReference type="ARBA" id="ARBA00025789"/>
    </source>
</evidence>
<dbReference type="InterPro" id="IPR029021">
    <property type="entry name" value="Prot-tyrosine_phosphatase-like"/>
</dbReference>
<feature type="domain" description="Tyrosine-protein phosphatase" evidence="14">
    <location>
        <begin position="818"/>
        <end position="1032"/>
    </location>
</feature>
<evidence type="ECO:0000256" key="12">
    <source>
        <dbReference type="ARBA" id="ARBA00051722"/>
    </source>
</evidence>
<dbReference type="SUPFAM" id="SSF49265">
    <property type="entry name" value="Fibronectin type III"/>
    <property type="match status" value="3"/>
</dbReference>
<dbReference type="SMART" id="SM00060">
    <property type="entry name" value="FN3"/>
    <property type="match status" value="4"/>
</dbReference>
<comment type="similarity">
    <text evidence="11">Belongs to the protein-tyrosine phosphatase family. Receptor class 3 subfamily.</text>
</comment>
<dbReference type="InterPro" id="IPR000387">
    <property type="entry name" value="Tyr_Pase_dom"/>
</dbReference>
<evidence type="ECO:0000256" key="10">
    <source>
        <dbReference type="ARBA" id="ARBA00023180"/>
    </source>
</evidence>
<dbReference type="InterPro" id="IPR003961">
    <property type="entry name" value="FN3_dom"/>
</dbReference>
<dbReference type="InterPro" id="IPR036116">
    <property type="entry name" value="FN3_sf"/>
</dbReference>
<feature type="non-terminal residue" evidence="17">
    <location>
        <position position="1"/>
    </location>
</feature>
<evidence type="ECO:0000259" key="16">
    <source>
        <dbReference type="PROSITE" id="PS50853"/>
    </source>
</evidence>
<dbReference type="InterPro" id="IPR003595">
    <property type="entry name" value="Tyr_Pase_cat"/>
</dbReference>
<dbReference type="SMART" id="SM00404">
    <property type="entry name" value="PTPc_motif"/>
    <property type="match status" value="2"/>
</dbReference>
<dbReference type="PANTHER" id="PTHR46957">
    <property type="entry name" value="CYTOKINE RECEPTOR"/>
    <property type="match status" value="1"/>
</dbReference>
<keyword evidence="3 13" id="KW-0812">Transmembrane</keyword>
<dbReference type="EC" id="3.1.3.48" evidence="2"/>
<dbReference type="InterPro" id="IPR000242">
    <property type="entry name" value="PTP_cat"/>
</dbReference>
<protein>
    <recommendedName>
        <fullName evidence="2">protein-tyrosine-phosphatase</fullName>
        <ecNumber evidence="2">3.1.3.48</ecNumber>
    </recommendedName>
</protein>
<keyword evidence="7" id="KW-0904">Protein phosphatase</keyword>
<feature type="domain" description="Tyrosine specific protein phosphatases" evidence="15">
    <location>
        <begin position="960"/>
        <end position="1021"/>
    </location>
</feature>
<feature type="domain" description="Fibronectin type-III" evidence="16">
    <location>
        <begin position="3"/>
        <end position="97"/>
    </location>
</feature>
<evidence type="ECO:0000256" key="13">
    <source>
        <dbReference type="SAM" id="Phobius"/>
    </source>
</evidence>
<name>A0A7K5RBS1_9PASE</name>
<dbReference type="Gene3D" id="3.90.190.10">
    <property type="entry name" value="Protein tyrosine phosphatase superfamily"/>
    <property type="match status" value="2"/>
</dbReference>
<evidence type="ECO:0000259" key="15">
    <source>
        <dbReference type="PROSITE" id="PS50056"/>
    </source>
</evidence>
<dbReference type="AlphaFoldDB" id="A0A7K5RBS1"/>
<evidence type="ECO:0000313" key="17">
    <source>
        <dbReference type="EMBL" id="NWT76228.1"/>
    </source>
</evidence>
<feature type="domain" description="Tyrosine-protein phosphatase" evidence="14">
    <location>
        <begin position="494"/>
        <end position="753"/>
    </location>
</feature>
<dbReference type="FunFam" id="2.60.40.10:FF:000369">
    <property type="entry name" value="Protein tyrosine phosphatase, receptor type B"/>
    <property type="match status" value="1"/>
</dbReference>
<dbReference type="CDD" id="cd00063">
    <property type="entry name" value="FN3"/>
    <property type="match status" value="3"/>
</dbReference>
<feature type="non-terminal residue" evidence="17">
    <location>
        <position position="1032"/>
    </location>
</feature>
<evidence type="ECO:0000256" key="3">
    <source>
        <dbReference type="ARBA" id="ARBA00022692"/>
    </source>
</evidence>
<evidence type="ECO:0000256" key="6">
    <source>
        <dbReference type="ARBA" id="ARBA00022801"/>
    </source>
</evidence>
<evidence type="ECO:0000256" key="1">
    <source>
        <dbReference type="ARBA" id="ARBA00004479"/>
    </source>
</evidence>
<keyword evidence="18" id="KW-1185">Reference proteome</keyword>
<dbReference type="InterPro" id="IPR041201">
    <property type="entry name" value="PTPRJ_TM"/>
</dbReference>
<keyword evidence="6" id="KW-0378">Hydrolase</keyword>
<accession>A0A7K5RBS1</accession>
<dbReference type="EMBL" id="VYZK01001049">
    <property type="protein sequence ID" value="NWT76228.1"/>
    <property type="molecule type" value="Genomic_DNA"/>
</dbReference>
<keyword evidence="10" id="KW-0325">Glycoprotein</keyword>
<dbReference type="SMART" id="SM00194">
    <property type="entry name" value="PTPc"/>
    <property type="match status" value="2"/>
</dbReference>
<feature type="domain" description="Tyrosine specific protein phosphatases" evidence="15">
    <location>
        <begin position="671"/>
        <end position="744"/>
    </location>
</feature>
<dbReference type="PANTHER" id="PTHR46957:SF10">
    <property type="entry name" value="PROTEIN TYROSINE PHOSPHATASE, RECEPTOR TYPE, H"/>
    <property type="match status" value="1"/>
</dbReference>
<dbReference type="SUPFAM" id="SSF52799">
    <property type="entry name" value="(Phosphotyrosine protein) phosphatases II"/>
    <property type="match status" value="2"/>
</dbReference>
<evidence type="ECO:0000256" key="7">
    <source>
        <dbReference type="ARBA" id="ARBA00022912"/>
    </source>
</evidence>
<evidence type="ECO:0000256" key="2">
    <source>
        <dbReference type="ARBA" id="ARBA00013064"/>
    </source>
</evidence>
<evidence type="ECO:0000256" key="8">
    <source>
        <dbReference type="ARBA" id="ARBA00022989"/>
    </source>
</evidence>
<dbReference type="Gene3D" id="2.60.40.10">
    <property type="entry name" value="Immunoglobulins"/>
    <property type="match status" value="3"/>
</dbReference>
<evidence type="ECO:0000256" key="9">
    <source>
        <dbReference type="ARBA" id="ARBA00023136"/>
    </source>
</evidence>
<dbReference type="GO" id="GO:0016020">
    <property type="term" value="C:membrane"/>
    <property type="evidence" value="ECO:0007669"/>
    <property type="project" value="UniProtKB-SubCell"/>
</dbReference>
<dbReference type="PROSITE" id="PS50056">
    <property type="entry name" value="TYR_PHOSPHATASE_2"/>
    <property type="match status" value="2"/>
</dbReference>
<dbReference type="InterPro" id="IPR013783">
    <property type="entry name" value="Ig-like_fold"/>
</dbReference>
<dbReference type="Proteomes" id="UP000566454">
    <property type="component" value="Unassembled WGS sequence"/>
</dbReference>
<dbReference type="GO" id="GO:0032502">
    <property type="term" value="P:developmental process"/>
    <property type="evidence" value="ECO:0007669"/>
    <property type="project" value="UniProtKB-ARBA"/>
</dbReference>
<gene>
    <name evidence="17" type="primary">Ptprv_0</name>
    <name evidence="17" type="ORF">PRUHIM_R05699</name>
</gene>
<evidence type="ECO:0000256" key="5">
    <source>
        <dbReference type="ARBA" id="ARBA00022737"/>
    </source>
</evidence>
<dbReference type="GO" id="GO:0004725">
    <property type="term" value="F:protein tyrosine phosphatase activity"/>
    <property type="evidence" value="ECO:0007669"/>
    <property type="project" value="UniProtKB-EC"/>
</dbReference>
<keyword evidence="4" id="KW-0732">Signal</keyword>
<dbReference type="CDD" id="cd14618">
    <property type="entry name" value="R-PTPc-V"/>
    <property type="match status" value="1"/>
</dbReference>
<feature type="domain" description="Fibronectin type-III" evidence="16">
    <location>
        <begin position="178"/>
        <end position="274"/>
    </location>
</feature>
<dbReference type="Pfam" id="PF00041">
    <property type="entry name" value="fn3"/>
    <property type="match status" value="2"/>
</dbReference>
<feature type="transmembrane region" description="Helical" evidence="13">
    <location>
        <begin position="424"/>
        <end position="445"/>
    </location>
</feature>
<evidence type="ECO:0000313" key="18">
    <source>
        <dbReference type="Proteomes" id="UP000566454"/>
    </source>
</evidence>
<comment type="subcellular location">
    <subcellularLocation>
        <location evidence="1">Membrane</location>
        <topology evidence="1">Single-pass type I membrane protein</topology>
    </subcellularLocation>
</comment>
<proteinExistence type="inferred from homology"/>
<dbReference type="GO" id="GO:0043235">
    <property type="term" value="C:receptor complex"/>
    <property type="evidence" value="ECO:0007669"/>
    <property type="project" value="TreeGrafter"/>
</dbReference>
<dbReference type="OrthoDB" id="8609993at2759"/>
<keyword evidence="5" id="KW-0677">Repeat</keyword>
<comment type="catalytic activity">
    <reaction evidence="12">
        <text>O-phospho-L-tyrosyl-[protein] + H2O = L-tyrosyl-[protein] + phosphate</text>
        <dbReference type="Rhea" id="RHEA:10684"/>
        <dbReference type="Rhea" id="RHEA-COMP:10136"/>
        <dbReference type="Rhea" id="RHEA-COMP:20101"/>
        <dbReference type="ChEBI" id="CHEBI:15377"/>
        <dbReference type="ChEBI" id="CHEBI:43474"/>
        <dbReference type="ChEBI" id="CHEBI:46858"/>
        <dbReference type="ChEBI" id="CHEBI:61978"/>
        <dbReference type="EC" id="3.1.3.48"/>
    </reaction>
</comment>
<keyword evidence="8 13" id="KW-1133">Transmembrane helix</keyword>
<reference evidence="17 18" key="1">
    <citation type="submission" date="2019-09" db="EMBL/GenBank/DDBJ databases">
        <title>Bird 10,000 Genomes (B10K) Project - Family phase.</title>
        <authorList>
            <person name="Zhang G."/>
        </authorList>
    </citation>
    <scope>NUCLEOTIDE SEQUENCE [LARGE SCALE GENOMIC DNA]</scope>
    <source>
        <strain evidence="17">B10K-DU-013-18</strain>
        <tissue evidence="17">Muscle</tissue>
    </source>
</reference>
<evidence type="ECO:0000256" key="4">
    <source>
        <dbReference type="ARBA" id="ARBA00022729"/>
    </source>
</evidence>
<dbReference type="PROSITE" id="PS00383">
    <property type="entry name" value="TYR_PHOSPHATASE_1"/>
    <property type="match status" value="1"/>
</dbReference>